<dbReference type="InterPro" id="IPR008979">
    <property type="entry name" value="Galactose-bd-like_sf"/>
</dbReference>
<dbReference type="SMART" id="SM00710">
    <property type="entry name" value="PbH1"/>
    <property type="match status" value="5"/>
</dbReference>
<dbReference type="PANTHER" id="PTHR36453">
    <property type="entry name" value="SECRETED PROTEIN-RELATED"/>
    <property type="match status" value="1"/>
</dbReference>
<dbReference type="Gene3D" id="2.160.20.10">
    <property type="entry name" value="Single-stranded right-handed beta-helix, Pectin lyase-like"/>
    <property type="match status" value="2"/>
</dbReference>
<accession>A0A2T0SW86</accession>
<gene>
    <name evidence="2" type="ORF">CLV58_110145</name>
</gene>
<dbReference type="InterPro" id="IPR012334">
    <property type="entry name" value="Pectin_lyas_fold"/>
</dbReference>
<name>A0A2T0SW86_9BACT</name>
<evidence type="ECO:0000259" key="1">
    <source>
        <dbReference type="Pfam" id="PF13229"/>
    </source>
</evidence>
<proteinExistence type="predicted"/>
<dbReference type="Pfam" id="PF13229">
    <property type="entry name" value="Beta_helix"/>
    <property type="match status" value="1"/>
</dbReference>
<feature type="domain" description="Right handed beta helix" evidence="1">
    <location>
        <begin position="255"/>
        <end position="421"/>
    </location>
</feature>
<dbReference type="Proteomes" id="UP000238375">
    <property type="component" value="Unassembled WGS sequence"/>
</dbReference>
<dbReference type="SUPFAM" id="SSF49785">
    <property type="entry name" value="Galactose-binding domain-like"/>
    <property type="match status" value="1"/>
</dbReference>
<dbReference type="PANTHER" id="PTHR36453:SF1">
    <property type="entry name" value="RIGHT HANDED BETA HELIX DOMAIN-CONTAINING PROTEIN"/>
    <property type="match status" value="1"/>
</dbReference>
<reference evidence="2 3" key="1">
    <citation type="submission" date="2018-03" db="EMBL/GenBank/DDBJ databases">
        <title>Genomic Encyclopedia of Archaeal and Bacterial Type Strains, Phase II (KMG-II): from individual species to whole genera.</title>
        <authorList>
            <person name="Goeker M."/>
        </authorList>
    </citation>
    <scope>NUCLEOTIDE SEQUENCE [LARGE SCALE GENOMIC DNA]</scope>
    <source>
        <strain evidence="2 3">DSM 28354</strain>
    </source>
</reference>
<dbReference type="AlphaFoldDB" id="A0A2T0SW86"/>
<dbReference type="SUPFAM" id="SSF51126">
    <property type="entry name" value="Pectin lyase-like"/>
    <property type="match status" value="1"/>
</dbReference>
<dbReference type="Gene3D" id="2.60.120.260">
    <property type="entry name" value="Galactose-binding domain-like"/>
    <property type="match status" value="1"/>
</dbReference>
<evidence type="ECO:0000313" key="3">
    <source>
        <dbReference type="Proteomes" id="UP000238375"/>
    </source>
</evidence>
<sequence>MLSVVSSVVIQSWAQTTYYVAVNGKDANDGKSVVTPFQSLSKVSSLQLVPGDAVLFRRGDTFRGTLTIRQAGTANAPIRIDAYGTGQRPILSGSLPLTGWVQTGTNKWQAACPDCGSRVTGLFANNIALPLGRYPNPQEADAGFLTVQGHVGNNQLTSRQALTTNWVGAEVVVRPTHWIIDRATITGQRGNTLSLTNPSNYALTDGWGYFIQNHPATLDQDGEWYYDPAKKVILLYQSRTDPNGQSVTATVFDDGVVLTDVSNISIQNVQIMQTRSHHLYGSNVSGLTLTNVDLIHAGEDGITLVGTGQNVSISQVRMTNVNNNGINVGQYQNVTLRNNTLRTIGLNPGRGKSGDGQFCAVQSLGQDVLIENNVIDSVGYNGLSIWNNTTVRRNSISNFCAIKSDGGGIYLWNGNKLPMSNIALQQNVIWGGIGTTSGTSDMVFSGAHGIFMDDCTAGITIQDNTVFGCNGTGLALHGVNNVKVLRNVSFNNQLGQLSLYTYSGECLPRDNVIQNNKFVGRNSTQPVVLFLSSQDDLPAYGAIDHNYYARPFDDVLTIRTVYNGNVVANLSLSQWQDKFQHDLFSHTSPLRYTGYTLQNLSTSSRIADSFSQAVNGWESWSLRGNGLVGWDKNSPLDGGSLRMTFSPPSPARDSYLLLYKSMQAVAKGKSYILRFDAITQGVDQRIDVYIRRRDAPYSDLTSRSTRLVTTGRQSYEIAFTATDSESDALLAFQLQENGQPIWLDNVSVQEATVNAVEQGAYMQLLNNPGLRDSTFTLAGNARDLQNRAYTGQVTLSPFQSVVLLRDTLPAVDVSLAMQLAKATVPIDEPAVVSVRLRSGAGAVSRVANRVQWACRLPAGLTLLDAPGLVWRDSTVMGTVRKLDRDTTFTFRVRATQTGTYQLAAQVTETAYADPNSSSDSGTDDNENDMARISFKVVTRGSLDTVSIVTDIEPTLPLILNAVYPNPSSGGFTFVADGDLQQLRVFDLAGREHLHIGPTRREQPIRFGSELPTGQYVLRLIYSSGDARSVTLIKAQP</sequence>
<dbReference type="InterPro" id="IPR039448">
    <property type="entry name" value="Beta_helix"/>
</dbReference>
<protein>
    <submittedName>
        <fullName evidence="2">Putative secreted protein (Por secretion system target)</fullName>
    </submittedName>
</protein>
<comment type="caution">
    <text evidence="2">The sequence shown here is derived from an EMBL/GenBank/DDBJ whole genome shotgun (WGS) entry which is preliminary data.</text>
</comment>
<organism evidence="2 3">
    <name type="scientific">Spirosoma oryzae</name>
    <dbReference type="NCBI Taxonomy" id="1469603"/>
    <lineage>
        <taxon>Bacteria</taxon>
        <taxon>Pseudomonadati</taxon>
        <taxon>Bacteroidota</taxon>
        <taxon>Cytophagia</taxon>
        <taxon>Cytophagales</taxon>
        <taxon>Cytophagaceae</taxon>
        <taxon>Spirosoma</taxon>
    </lineage>
</organism>
<dbReference type="EMBL" id="PVTE01000010">
    <property type="protein sequence ID" value="PRY37675.1"/>
    <property type="molecule type" value="Genomic_DNA"/>
</dbReference>
<evidence type="ECO:0000313" key="2">
    <source>
        <dbReference type="EMBL" id="PRY37675.1"/>
    </source>
</evidence>
<dbReference type="InterPro" id="IPR006626">
    <property type="entry name" value="PbH1"/>
</dbReference>
<keyword evidence="3" id="KW-1185">Reference proteome</keyword>
<dbReference type="InterPro" id="IPR011050">
    <property type="entry name" value="Pectin_lyase_fold/virulence"/>
</dbReference>